<dbReference type="AlphaFoldDB" id="A0A7N2LWJ7"/>
<accession>A0A7N2LWJ7</accession>
<evidence type="ECO:0000256" key="1">
    <source>
        <dbReference type="ARBA" id="ARBA00010515"/>
    </source>
</evidence>
<dbReference type="Gene3D" id="3.40.50.1820">
    <property type="entry name" value="alpha/beta hydrolase"/>
    <property type="match status" value="4"/>
</dbReference>
<dbReference type="InterPro" id="IPR029058">
    <property type="entry name" value="AB_hydrolase_fold"/>
</dbReference>
<dbReference type="OMA" id="SIHQFAM"/>
<sequence>MAPIDKEVATELLPFLRVYKDGSVERLIGSPIVPPSLNDPETGVSSKDITISENPTISARLYLPKLTQPNQKLPILVYFHGGAFVVESAFSLTTISTSTACWAAFQWVASHSLDNRVDKEPWLENHGDFKRVFIGGDSAGANIAYNMTMRAGIDSLHGGVKILGTFLTHAFFSGSKPIGSECTEELEQSLTCRYWEYIYPGAPDGIDNPKLNPLGPSAPSLARFGCDRLLVTVAEKDELRDRGVWFYTAVKESGWDGEVELVEVEGEDHAFQILHFRCENAKNLNKREANRTADALARLGRYQDLDFVVFSSPPEFMCNVAQGQVVAVSVEYRQAPEHIFPIAYEDCWAVLQWVASHVIDDTNAVNKEPWLMNHGAFLTHPYFWGSKPIRSEPIEGHEKALPYQCWNFAYPNAPGGLDNPMINPIGVAGAPCLAGLGYCRVLVTVSEKDEMRDRGICYYEELIKSKWEGEAELVQVEEEEHPFHILHFETENAKTLIKRLASFLLKK</sequence>
<feature type="domain" description="Alpha/beta hydrolase fold-3" evidence="2">
    <location>
        <begin position="100"/>
        <end position="272"/>
    </location>
</feature>
<feature type="domain" description="Alpha/beta hydrolase fold-3" evidence="2">
    <location>
        <begin position="320"/>
        <end position="359"/>
    </location>
</feature>
<dbReference type="PANTHER" id="PTHR23024">
    <property type="entry name" value="ARYLACETAMIDE DEACETYLASE"/>
    <property type="match status" value="1"/>
</dbReference>
<dbReference type="InterPro" id="IPR050466">
    <property type="entry name" value="Carboxylest/Gibb_receptor"/>
</dbReference>
<name>A0A7N2LWJ7_QUELO</name>
<reference evidence="3 4" key="1">
    <citation type="journal article" date="2016" name="G3 (Bethesda)">
        <title>First Draft Assembly and Annotation of the Genome of a California Endemic Oak Quercus lobata Nee (Fagaceae).</title>
        <authorList>
            <person name="Sork V.L."/>
            <person name="Fitz-Gibbon S.T."/>
            <person name="Puiu D."/>
            <person name="Crepeau M."/>
            <person name="Gugger P.F."/>
            <person name="Sherman R."/>
            <person name="Stevens K."/>
            <person name="Langley C.H."/>
            <person name="Pellegrini M."/>
            <person name="Salzberg S.L."/>
        </authorList>
    </citation>
    <scope>NUCLEOTIDE SEQUENCE [LARGE SCALE GENOMIC DNA]</scope>
    <source>
        <strain evidence="3 4">cv. SW786</strain>
    </source>
</reference>
<dbReference type="InParanoid" id="A0A7N2LWJ7"/>
<dbReference type="Pfam" id="PF07859">
    <property type="entry name" value="Abhydrolase_3"/>
    <property type="match status" value="3"/>
</dbReference>
<protein>
    <recommendedName>
        <fullName evidence="2">Alpha/beta hydrolase fold-3 domain-containing protein</fullName>
    </recommendedName>
</protein>
<dbReference type="SUPFAM" id="SSF53474">
    <property type="entry name" value="alpha/beta-Hydrolases"/>
    <property type="match status" value="2"/>
</dbReference>
<comment type="similarity">
    <text evidence="1">Belongs to the 'GDXG' lipolytic enzyme family.</text>
</comment>
<feature type="domain" description="Alpha/beta hydrolase fold-3" evidence="2">
    <location>
        <begin position="404"/>
        <end position="484"/>
    </location>
</feature>
<proteinExistence type="inferred from homology"/>
<evidence type="ECO:0000313" key="4">
    <source>
        <dbReference type="Proteomes" id="UP000594261"/>
    </source>
</evidence>
<dbReference type="Gramene" id="QL06p003437:mrna">
    <property type="protein sequence ID" value="QL06p003437:mrna"/>
    <property type="gene ID" value="QL06p003437"/>
</dbReference>
<reference evidence="3" key="2">
    <citation type="submission" date="2021-01" db="UniProtKB">
        <authorList>
            <consortium name="EnsemblPlants"/>
        </authorList>
    </citation>
    <scope>IDENTIFICATION</scope>
</reference>
<dbReference type="PANTHER" id="PTHR23024:SF551">
    <property type="entry name" value="2-HYDROXYISOFLAVANONE DEHYDRATASE-LIKE"/>
    <property type="match status" value="1"/>
</dbReference>
<dbReference type="Proteomes" id="UP000594261">
    <property type="component" value="Chromosome 6"/>
</dbReference>
<evidence type="ECO:0000259" key="2">
    <source>
        <dbReference type="Pfam" id="PF07859"/>
    </source>
</evidence>
<dbReference type="EMBL" id="LRBV02000006">
    <property type="status" value="NOT_ANNOTATED_CDS"/>
    <property type="molecule type" value="Genomic_DNA"/>
</dbReference>
<dbReference type="GO" id="GO:0016787">
    <property type="term" value="F:hydrolase activity"/>
    <property type="evidence" value="ECO:0007669"/>
    <property type="project" value="InterPro"/>
</dbReference>
<dbReference type="EnsemblPlants" id="QL06p003437:mrna">
    <property type="protein sequence ID" value="QL06p003437:mrna"/>
    <property type="gene ID" value="QL06p003437"/>
</dbReference>
<dbReference type="InterPro" id="IPR013094">
    <property type="entry name" value="AB_hydrolase_3"/>
</dbReference>
<evidence type="ECO:0000313" key="3">
    <source>
        <dbReference type="EnsemblPlants" id="QL06p003437:mrna"/>
    </source>
</evidence>
<organism evidence="3 4">
    <name type="scientific">Quercus lobata</name>
    <name type="common">Valley oak</name>
    <dbReference type="NCBI Taxonomy" id="97700"/>
    <lineage>
        <taxon>Eukaryota</taxon>
        <taxon>Viridiplantae</taxon>
        <taxon>Streptophyta</taxon>
        <taxon>Embryophyta</taxon>
        <taxon>Tracheophyta</taxon>
        <taxon>Spermatophyta</taxon>
        <taxon>Magnoliopsida</taxon>
        <taxon>eudicotyledons</taxon>
        <taxon>Gunneridae</taxon>
        <taxon>Pentapetalae</taxon>
        <taxon>rosids</taxon>
        <taxon>fabids</taxon>
        <taxon>Fagales</taxon>
        <taxon>Fagaceae</taxon>
        <taxon>Quercus</taxon>
    </lineage>
</organism>
<keyword evidence="4" id="KW-1185">Reference proteome</keyword>